<reference evidence="2 3" key="1">
    <citation type="submission" date="2017-06" db="EMBL/GenBank/DDBJ databases">
        <title>Genome sequencing of cyanobaciteial culture collection at National Institute for Environmental Studies (NIES).</title>
        <authorList>
            <person name="Hirose Y."/>
            <person name="Shimura Y."/>
            <person name="Fujisawa T."/>
            <person name="Nakamura Y."/>
            <person name="Kawachi M."/>
        </authorList>
    </citation>
    <scope>NUCLEOTIDE SEQUENCE [LARGE SCALE GENOMIC DNA]</scope>
    <source>
        <strain evidence="2 3">NIES-37</strain>
    </source>
</reference>
<proteinExistence type="predicted"/>
<dbReference type="KEGG" id="ttq:NIES37_53150"/>
<gene>
    <name evidence="2" type="ORF">NIES37_53150</name>
</gene>
<dbReference type="Proteomes" id="UP000218785">
    <property type="component" value="Chromosome"/>
</dbReference>
<organism evidence="2 3">
    <name type="scientific">Tolypothrix tenuis PCC 7101</name>
    <dbReference type="NCBI Taxonomy" id="231146"/>
    <lineage>
        <taxon>Bacteria</taxon>
        <taxon>Bacillati</taxon>
        <taxon>Cyanobacteriota</taxon>
        <taxon>Cyanophyceae</taxon>
        <taxon>Nostocales</taxon>
        <taxon>Tolypothrichaceae</taxon>
        <taxon>Tolypothrix</taxon>
    </lineage>
</organism>
<protein>
    <submittedName>
        <fullName evidence="2">Uncharacterized protein</fullName>
    </submittedName>
</protein>
<keyword evidence="1" id="KW-0472">Membrane</keyword>
<dbReference type="EMBL" id="AP018248">
    <property type="protein sequence ID" value="BAZ01316.1"/>
    <property type="molecule type" value="Genomic_DNA"/>
</dbReference>
<feature type="transmembrane region" description="Helical" evidence="1">
    <location>
        <begin position="20"/>
        <end position="38"/>
    </location>
</feature>
<keyword evidence="1" id="KW-0812">Transmembrane</keyword>
<evidence type="ECO:0000256" key="1">
    <source>
        <dbReference type="SAM" id="Phobius"/>
    </source>
</evidence>
<sequence>MMMMLAIPNDLFFSYKTTGFYTEALNFFVGKCWYLLYCEFTRIMKFTKWLNAIKVNYM</sequence>
<evidence type="ECO:0000313" key="3">
    <source>
        <dbReference type="Proteomes" id="UP000218785"/>
    </source>
</evidence>
<accession>A0A1Z4N6H4</accession>
<keyword evidence="3" id="KW-1185">Reference proteome</keyword>
<name>A0A1Z4N6H4_9CYAN</name>
<evidence type="ECO:0000313" key="2">
    <source>
        <dbReference type="EMBL" id="BAZ01316.1"/>
    </source>
</evidence>
<keyword evidence="1" id="KW-1133">Transmembrane helix</keyword>
<dbReference type="AlphaFoldDB" id="A0A1Z4N6H4"/>